<feature type="transmembrane region" description="Helical" evidence="13">
    <location>
        <begin position="494"/>
        <end position="516"/>
    </location>
</feature>
<feature type="transmembrane region" description="Helical" evidence="13">
    <location>
        <begin position="46"/>
        <end position="66"/>
    </location>
</feature>
<feature type="transmembrane region" description="Helical" evidence="13">
    <location>
        <begin position="274"/>
        <end position="300"/>
    </location>
</feature>
<evidence type="ECO:0000256" key="1">
    <source>
        <dbReference type="ARBA" id="ARBA00004651"/>
    </source>
</evidence>
<keyword evidence="9 13" id="KW-0472">Membrane</keyword>
<dbReference type="Pfam" id="PF00474">
    <property type="entry name" value="SSF"/>
    <property type="match status" value="2"/>
</dbReference>
<feature type="transmembrane region" description="Helical" evidence="13">
    <location>
        <begin position="522"/>
        <end position="543"/>
    </location>
</feature>
<evidence type="ECO:0000256" key="12">
    <source>
        <dbReference type="SAM" id="MobiDB-lite"/>
    </source>
</evidence>
<proteinExistence type="inferred from homology"/>
<organism evidence="14 15">
    <name type="scientific">Pirellula staleyi (strain ATCC 27377 / DSM 6068 / ICPB 4128)</name>
    <name type="common">Pirella staleyi</name>
    <dbReference type="NCBI Taxonomy" id="530564"/>
    <lineage>
        <taxon>Bacteria</taxon>
        <taxon>Pseudomonadati</taxon>
        <taxon>Planctomycetota</taxon>
        <taxon>Planctomycetia</taxon>
        <taxon>Pirellulales</taxon>
        <taxon>Pirellulaceae</taxon>
        <taxon>Pirellula</taxon>
    </lineage>
</organism>
<dbReference type="eggNOG" id="COG0591">
    <property type="taxonomic scope" value="Bacteria"/>
</dbReference>
<protein>
    <submittedName>
        <fullName evidence="14">Na+/solute symporter</fullName>
    </submittedName>
</protein>
<evidence type="ECO:0000256" key="8">
    <source>
        <dbReference type="ARBA" id="ARBA00023065"/>
    </source>
</evidence>
<dbReference type="GO" id="GO:0015293">
    <property type="term" value="F:symporter activity"/>
    <property type="evidence" value="ECO:0007669"/>
    <property type="project" value="TreeGrafter"/>
</dbReference>
<keyword evidence="8" id="KW-0406">Ion transport</keyword>
<evidence type="ECO:0000256" key="7">
    <source>
        <dbReference type="ARBA" id="ARBA00023053"/>
    </source>
</evidence>
<dbReference type="OrthoDB" id="9810181at2"/>
<keyword evidence="5 13" id="KW-0812">Transmembrane</keyword>
<evidence type="ECO:0000256" key="10">
    <source>
        <dbReference type="ARBA" id="ARBA00023201"/>
    </source>
</evidence>
<dbReference type="InterPro" id="IPR051163">
    <property type="entry name" value="Sodium:Solute_Symporter_SSF"/>
</dbReference>
<evidence type="ECO:0000256" key="3">
    <source>
        <dbReference type="ARBA" id="ARBA00022448"/>
    </source>
</evidence>
<evidence type="ECO:0000256" key="2">
    <source>
        <dbReference type="ARBA" id="ARBA00006434"/>
    </source>
</evidence>
<feature type="transmembrane region" description="Helical" evidence="13">
    <location>
        <begin position="159"/>
        <end position="178"/>
    </location>
</feature>
<name>D2R4E1_PIRSD</name>
<evidence type="ECO:0000256" key="4">
    <source>
        <dbReference type="ARBA" id="ARBA00022475"/>
    </source>
</evidence>
<feature type="transmembrane region" description="Helical" evidence="13">
    <location>
        <begin position="7"/>
        <end position="26"/>
    </location>
</feature>
<keyword evidence="4" id="KW-1003">Cell membrane</keyword>
<feature type="transmembrane region" description="Helical" evidence="13">
    <location>
        <begin position="184"/>
        <end position="205"/>
    </location>
</feature>
<dbReference type="GO" id="GO:0005886">
    <property type="term" value="C:plasma membrane"/>
    <property type="evidence" value="ECO:0007669"/>
    <property type="project" value="UniProtKB-SubCell"/>
</dbReference>
<feature type="transmembrane region" description="Helical" evidence="13">
    <location>
        <begin position="591"/>
        <end position="612"/>
    </location>
</feature>
<dbReference type="GO" id="GO:0006814">
    <property type="term" value="P:sodium ion transport"/>
    <property type="evidence" value="ECO:0007669"/>
    <property type="project" value="UniProtKB-KW"/>
</dbReference>
<keyword evidence="15" id="KW-1185">Reference proteome</keyword>
<dbReference type="HOGENOM" id="CLU_018808_11_4_0"/>
<dbReference type="STRING" id="530564.Psta_0602"/>
<evidence type="ECO:0000256" key="9">
    <source>
        <dbReference type="ARBA" id="ARBA00023136"/>
    </source>
</evidence>
<reference evidence="14 15" key="1">
    <citation type="journal article" date="2009" name="Stand. Genomic Sci.">
        <title>Complete genome sequence of Pirellula staleyi type strain (ATCC 27377).</title>
        <authorList>
            <person name="Clum A."/>
            <person name="Tindall B.J."/>
            <person name="Sikorski J."/>
            <person name="Ivanova N."/>
            <person name="Mavrommatis K."/>
            <person name="Lucas S."/>
            <person name="Glavina del Rio T."/>
            <person name="Nolan M."/>
            <person name="Chen F."/>
            <person name="Tice H."/>
            <person name="Pitluck S."/>
            <person name="Cheng J.F."/>
            <person name="Chertkov O."/>
            <person name="Brettin T."/>
            <person name="Han C."/>
            <person name="Detter J.C."/>
            <person name="Kuske C."/>
            <person name="Bruce D."/>
            <person name="Goodwin L."/>
            <person name="Ovchinikova G."/>
            <person name="Pati A."/>
            <person name="Mikhailova N."/>
            <person name="Chen A."/>
            <person name="Palaniappan K."/>
            <person name="Land M."/>
            <person name="Hauser L."/>
            <person name="Chang Y.J."/>
            <person name="Jeffries C.D."/>
            <person name="Chain P."/>
            <person name="Rohde M."/>
            <person name="Goker M."/>
            <person name="Bristow J."/>
            <person name="Eisen J.A."/>
            <person name="Markowitz V."/>
            <person name="Hugenholtz P."/>
            <person name="Kyrpides N.C."/>
            <person name="Klenk H.P."/>
            <person name="Lapidus A."/>
        </authorList>
    </citation>
    <scope>NUCLEOTIDE SEQUENCE [LARGE SCALE GENOMIC DNA]</scope>
    <source>
        <strain evidence="15">ATCC 27377 / DSM 6068 / ICPB 4128</strain>
    </source>
</reference>
<keyword evidence="7" id="KW-0915">Sodium</keyword>
<feature type="transmembrane region" description="Helical" evidence="13">
    <location>
        <begin position="432"/>
        <end position="449"/>
    </location>
</feature>
<evidence type="ECO:0000313" key="15">
    <source>
        <dbReference type="Proteomes" id="UP000001887"/>
    </source>
</evidence>
<feature type="transmembrane region" description="Helical" evidence="13">
    <location>
        <begin position="73"/>
        <end position="99"/>
    </location>
</feature>
<comment type="similarity">
    <text evidence="2 11">Belongs to the sodium:solute symporter (SSF) (TC 2.A.21) family.</text>
</comment>
<keyword evidence="6 13" id="KW-1133">Transmembrane helix</keyword>
<keyword evidence="3" id="KW-0813">Transport</keyword>
<evidence type="ECO:0000256" key="5">
    <source>
        <dbReference type="ARBA" id="ARBA00022692"/>
    </source>
</evidence>
<dbReference type="AlphaFoldDB" id="D2R4E1"/>
<dbReference type="PANTHER" id="PTHR42985">
    <property type="entry name" value="SODIUM-COUPLED MONOCARBOXYLATE TRANSPORTER"/>
    <property type="match status" value="1"/>
</dbReference>
<evidence type="ECO:0000256" key="6">
    <source>
        <dbReference type="ARBA" id="ARBA00022989"/>
    </source>
</evidence>
<keyword evidence="10" id="KW-0739">Sodium transport</keyword>
<dbReference type="Gene3D" id="1.20.1730.10">
    <property type="entry name" value="Sodium/glucose cotransporter"/>
    <property type="match status" value="1"/>
</dbReference>
<evidence type="ECO:0000256" key="11">
    <source>
        <dbReference type="RuleBase" id="RU362091"/>
    </source>
</evidence>
<dbReference type="Proteomes" id="UP000001887">
    <property type="component" value="Chromosome"/>
</dbReference>
<dbReference type="PANTHER" id="PTHR42985:SF40">
    <property type="entry name" value="LD47995P-RELATED"/>
    <property type="match status" value="1"/>
</dbReference>
<dbReference type="PROSITE" id="PS50283">
    <property type="entry name" value="NA_SOLUT_SYMP_3"/>
    <property type="match status" value="1"/>
</dbReference>
<gene>
    <name evidence="14" type="ordered locus">Psta_0602</name>
</gene>
<sequence length="656" mass="72986">MFAVVSAVDYGILLGYLALMVLLGLYFAGKQTSTDEYFLGSRSFSWMPLGVSLLATLLSALSYTGFPGQAYQVGLAILLMPLAVWLTFPIIAGVVLPIYRGLSLSSVYEYLEYRFDSRVRVVASLLFIAWRMLWLGGVIFAPCKLLLIATGWNIPDWPLLVTLGIVTTIYTFLGGMKAVIWTDVIQAVVMFIGTLVIIVSVWMTLDGGTQEVMKTAAKMGRLSLGEFQFSWTNRWCVWGFLLHYFLAMLSFYIADQITAQRFLSSRSTEHSQRSFLLNCFGVSLLMCLLTYVGLCLLTFYQTHPRAMRPEWVANLDTITQQSITREETRTARRTNRVTGEEELDPTSGTPLLPFRRSEKSIALDTIDELVSEQRILMPNDKRPFASADELVDSSTGELMVEQLAMRKPSTGEIIVHRQAPEEMLPQYVSDQLAMGAAGLILAAILAASMSSIDSGLNSICSLLVLDFHRRYGIGRSWLARRLQKEEADLNEADELLLAQPLTLVIGVGATLAAIVLSQMNEVFSIMIAVVNTLGAPLLAVFLLGMFTRRATGTSMLLVMTVGTLFTLWLMGVNQWPWLAWTWPFATRLDDIWTVTFGTIFSLLLGYLSSFVVGQTKSKTDLRGLVFRVGTPGVRAVDEEMIVLENPLAEPSGDRWK</sequence>
<evidence type="ECO:0000313" key="14">
    <source>
        <dbReference type="EMBL" id="ADB15289.1"/>
    </source>
</evidence>
<feature type="region of interest" description="Disordered" evidence="12">
    <location>
        <begin position="324"/>
        <end position="351"/>
    </location>
</feature>
<feature type="transmembrane region" description="Helical" evidence="13">
    <location>
        <begin position="119"/>
        <end position="147"/>
    </location>
</feature>
<evidence type="ECO:0000256" key="13">
    <source>
        <dbReference type="SAM" id="Phobius"/>
    </source>
</evidence>
<dbReference type="InterPro" id="IPR001734">
    <property type="entry name" value="Na/solute_symporter"/>
</dbReference>
<feature type="transmembrane region" description="Helical" evidence="13">
    <location>
        <begin position="555"/>
        <end position="571"/>
    </location>
</feature>
<comment type="subcellular location">
    <subcellularLocation>
        <location evidence="1">Cell membrane</location>
        <topology evidence="1">Multi-pass membrane protein</topology>
    </subcellularLocation>
</comment>
<feature type="transmembrane region" description="Helical" evidence="13">
    <location>
        <begin position="235"/>
        <end position="254"/>
    </location>
</feature>
<dbReference type="EMBL" id="CP001848">
    <property type="protein sequence ID" value="ADB15289.1"/>
    <property type="molecule type" value="Genomic_DNA"/>
</dbReference>
<dbReference type="InterPro" id="IPR038377">
    <property type="entry name" value="Na/Glc_symporter_sf"/>
</dbReference>
<accession>D2R4E1</accession>
<dbReference type="KEGG" id="psl:Psta_0602"/>